<evidence type="ECO:0000259" key="3">
    <source>
        <dbReference type="Pfam" id="PF01156"/>
    </source>
</evidence>
<proteinExistence type="predicted"/>
<dbReference type="Gene3D" id="3.90.245.10">
    <property type="entry name" value="Ribonucleoside hydrolase-like"/>
    <property type="match status" value="1"/>
</dbReference>
<gene>
    <name evidence="4" type="ORF">Q5741_07915</name>
</gene>
<dbReference type="Pfam" id="PF01156">
    <property type="entry name" value="IU_nuc_hydro"/>
    <property type="match status" value="1"/>
</dbReference>
<organism evidence="4 5">
    <name type="scientific">Paenibacillus lacisoli</name>
    <dbReference type="NCBI Taxonomy" id="3064525"/>
    <lineage>
        <taxon>Bacteria</taxon>
        <taxon>Bacillati</taxon>
        <taxon>Bacillota</taxon>
        <taxon>Bacilli</taxon>
        <taxon>Bacillales</taxon>
        <taxon>Paenibacillaceae</taxon>
        <taxon>Paenibacillus</taxon>
    </lineage>
</organism>
<reference evidence="4 5" key="1">
    <citation type="submission" date="2023-07" db="EMBL/GenBank/DDBJ databases">
        <title>Paenibacillus sp. JX-17 nov. isolated from soil.</title>
        <authorList>
            <person name="Wan Y."/>
            <person name="Liu B."/>
        </authorList>
    </citation>
    <scope>NUCLEOTIDE SEQUENCE [LARGE SCALE GENOMIC DNA]</scope>
    <source>
        <strain evidence="4 5">JX-17</strain>
    </source>
</reference>
<dbReference type="InterPro" id="IPR036452">
    <property type="entry name" value="Ribo_hydro-like"/>
</dbReference>
<protein>
    <submittedName>
        <fullName evidence="4">Nucleoside hydrolase</fullName>
    </submittedName>
</protein>
<keyword evidence="1 4" id="KW-0378">Hydrolase</keyword>
<dbReference type="InterPro" id="IPR023186">
    <property type="entry name" value="IUNH"/>
</dbReference>
<dbReference type="PANTHER" id="PTHR12304:SF4">
    <property type="entry name" value="URIDINE NUCLEOSIDASE"/>
    <property type="match status" value="1"/>
</dbReference>
<keyword evidence="5" id="KW-1185">Reference proteome</keyword>
<evidence type="ECO:0000256" key="1">
    <source>
        <dbReference type="ARBA" id="ARBA00022801"/>
    </source>
</evidence>
<dbReference type="RefSeq" id="WP_305023539.1">
    <property type="nucleotide sequence ID" value="NZ_JAUQTB010000003.1"/>
</dbReference>
<feature type="domain" description="Inosine/uridine-preferring nucleoside hydrolase" evidence="3">
    <location>
        <begin position="6"/>
        <end position="305"/>
    </location>
</feature>
<dbReference type="InterPro" id="IPR001910">
    <property type="entry name" value="Inosine/uridine_hydrolase_dom"/>
</dbReference>
<dbReference type="SUPFAM" id="SSF53590">
    <property type="entry name" value="Nucleoside hydrolase"/>
    <property type="match status" value="1"/>
</dbReference>
<comment type="caution">
    <text evidence="4">The sequence shown here is derived from an EMBL/GenBank/DDBJ whole genome shotgun (WGS) entry which is preliminary data.</text>
</comment>
<dbReference type="GO" id="GO:0016787">
    <property type="term" value="F:hydrolase activity"/>
    <property type="evidence" value="ECO:0007669"/>
    <property type="project" value="UniProtKB-KW"/>
</dbReference>
<dbReference type="CDD" id="cd02650">
    <property type="entry name" value="nuc_hydro_CaPnhB"/>
    <property type="match status" value="1"/>
</dbReference>
<accession>A0ABT9CFG3</accession>
<name>A0ABT9CFG3_9BACL</name>
<evidence type="ECO:0000256" key="2">
    <source>
        <dbReference type="ARBA" id="ARBA00023295"/>
    </source>
</evidence>
<dbReference type="PANTHER" id="PTHR12304">
    <property type="entry name" value="INOSINE-URIDINE PREFERRING NUCLEOSIDE HYDROLASE"/>
    <property type="match status" value="1"/>
</dbReference>
<dbReference type="Proteomes" id="UP001240171">
    <property type="component" value="Unassembled WGS sequence"/>
</dbReference>
<evidence type="ECO:0000313" key="5">
    <source>
        <dbReference type="Proteomes" id="UP001240171"/>
    </source>
</evidence>
<keyword evidence="2" id="KW-0326">Glycosidase</keyword>
<dbReference type="EMBL" id="JAUQTB010000003">
    <property type="protein sequence ID" value="MDO7906343.1"/>
    <property type="molecule type" value="Genomic_DNA"/>
</dbReference>
<sequence>MEVTKMIIDADTGVDDALAILYALKSPRIELQGVTTVFGNTSVGQATENTLRLLELAGAQHVPVAAGAERALVREPGPFSEKVHGHNGVGDAELPPTSRSALDTFAPEWLVQQANEHEGELVIVAMGRLTNLALALDIDPDLPKKLKKVVVMGGNIRVPGNITPVAEANIWGDPEAADRVLTAGLPLTLVGLDVTLKTRVNDSHLHYLKRYGREENREIINFIDESLQHYFGFYREVNYFQNSAPLHDPLAVIAAVHPELLTYQTMNVRVECEGTHTTGMVVADLRAIPMYDSPIQVCVDVDAETAEGNFLSVFL</sequence>
<evidence type="ECO:0000313" key="4">
    <source>
        <dbReference type="EMBL" id="MDO7906343.1"/>
    </source>
</evidence>